<evidence type="ECO:0000313" key="2">
    <source>
        <dbReference type="Proteomes" id="UP001172101"/>
    </source>
</evidence>
<protein>
    <submittedName>
        <fullName evidence="1">Uncharacterized protein</fullName>
    </submittedName>
</protein>
<gene>
    <name evidence="1" type="ORF">B0T26DRAFT_418874</name>
</gene>
<proteinExistence type="predicted"/>
<dbReference type="GeneID" id="85318170"/>
<dbReference type="RefSeq" id="XP_060293013.1">
    <property type="nucleotide sequence ID" value="XM_060434900.1"/>
</dbReference>
<keyword evidence="2" id="KW-1185">Reference proteome</keyword>
<dbReference type="EMBL" id="JAUIRO010000006">
    <property type="protein sequence ID" value="KAK0709709.1"/>
    <property type="molecule type" value="Genomic_DNA"/>
</dbReference>
<organism evidence="1 2">
    <name type="scientific">Lasiosphaeria miniovina</name>
    <dbReference type="NCBI Taxonomy" id="1954250"/>
    <lineage>
        <taxon>Eukaryota</taxon>
        <taxon>Fungi</taxon>
        <taxon>Dikarya</taxon>
        <taxon>Ascomycota</taxon>
        <taxon>Pezizomycotina</taxon>
        <taxon>Sordariomycetes</taxon>
        <taxon>Sordariomycetidae</taxon>
        <taxon>Sordariales</taxon>
        <taxon>Lasiosphaeriaceae</taxon>
        <taxon>Lasiosphaeria</taxon>
    </lineage>
</organism>
<evidence type="ECO:0000313" key="1">
    <source>
        <dbReference type="EMBL" id="KAK0709709.1"/>
    </source>
</evidence>
<name>A0AA40A5L6_9PEZI</name>
<comment type="caution">
    <text evidence="1">The sequence shown here is derived from an EMBL/GenBank/DDBJ whole genome shotgun (WGS) entry which is preliminary data.</text>
</comment>
<reference evidence="1" key="1">
    <citation type="submission" date="2023-06" db="EMBL/GenBank/DDBJ databases">
        <title>Genome-scale phylogeny and comparative genomics of the fungal order Sordariales.</title>
        <authorList>
            <consortium name="Lawrence Berkeley National Laboratory"/>
            <person name="Hensen N."/>
            <person name="Bonometti L."/>
            <person name="Westerberg I."/>
            <person name="Brannstrom I.O."/>
            <person name="Guillou S."/>
            <person name="Cros-Aarteil S."/>
            <person name="Calhoun S."/>
            <person name="Haridas S."/>
            <person name="Kuo A."/>
            <person name="Mondo S."/>
            <person name="Pangilinan J."/>
            <person name="Riley R."/>
            <person name="LaButti K."/>
            <person name="Andreopoulos B."/>
            <person name="Lipzen A."/>
            <person name="Chen C."/>
            <person name="Yanf M."/>
            <person name="Daum C."/>
            <person name="Ng V."/>
            <person name="Clum A."/>
            <person name="Steindorff A."/>
            <person name="Ohm R."/>
            <person name="Martin F."/>
            <person name="Silar P."/>
            <person name="Natvig D."/>
            <person name="Lalanne C."/>
            <person name="Gautier V."/>
            <person name="Ament-velasquez S.L."/>
            <person name="Kruys A."/>
            <person name="Hutchinson M.I."/>
            <person name="Powell A.J."/>
            <person name="Barry K."/>
            <person name="Miller A.N."/>
            <person name="Grigoriev I.V."/>
            <person name="Debuchy R."/>
            <person name="Gladieux P."/>
            <person name="Thoren M.H."/>
            <person name="Johannesson H."/>
        </authorList>
    </citation>
    <scope>NUCLEOTIDE SEQUENCE</scope>
    <source>
        <strain evidence="1">SMH2392-1A</strain>
    </source>
</reference>
<sequence>MKLTWFRAVTGFLLYDPASESSPAPPAQHLVCSDKCISVEILQPRFFPELQSQRLKIRYGPLTAPSAHDNGGMASFYFPIQPPCTDCLLTHIQADLEYANGSYANVNTGLSLHHVVIGNLRLPSVTCPYVPERLFASGNERTPANICLNGTQKAGYHISDNDSFQFLAELMNEVHEERAAVISIDWEFVPSAAAVMASSAFASVTPLWLDIAGTCGENGSEVAVPIITNTTATSNTSTGAMGGTPADAFSLVMDPPWTSNFSAKVLLALGHLHDGGIDLQVIAKETNKDAVVCNSVAGYGESAGYVVDHPVHHHDCGDDDDDHDHDHESQHFTTEIALSSMSSCAASGVRIKAGEKWSVQANYNFTQHAATHSHEDGMPAPVMGITLMYVVKNS</sequence>
<accession>A0AA40A5L6</accession>
<dbReference type="Proteomes" id="UP001172101">
    <property type="component" value="Unassembled WGS sequence"/>
</dbReference>
<dbReference type="AlphaFoldDB" id="A0AA40A5L6"/>